<accession>A0ACB7WSK6</accession>
<dbReference type="EMBL" id="CM037012">
    <property type="protein sequence ID" value="KAH7691106.1"/>
    <property type="molecule type" value="Genomic_DNA"/>
</dbReference>
<sequence length="160" mass="17417">MGSGQVNPIAVYDPRIIYDIIPDHYIQYLCGLGYNDTQVSTDASNSIQCSIVGSIAHEDLNYPSISITLDPSKTKLVNRTLTNVGDANEVYNIDVEEPKGISVVVSPSLIQFLQIGHEKNATFEFSSKGMLLNQGNISDGQLKVDCGKHFIRSPISGTIL</sequence>
<keyword evidence="2" id="KW-1185">Reference proteome</keyword>
<reference evidence="2" key="1">
    <citation type="journal article" date="2022" name="Nat. Commun.">
        <title>Chromosome evolution and the genetic basis of agronomically important traits in greater yam.</title>
        <authorList>
            <person name="Bredeson J.V."/>
            <person name="Lyons J.B."/>
            <person name="Oniyinde I.O."/>
            <person name="Okereke N.R."/>
            <person name="Kolade O."/>
            <person name="Nnabue I."/>
            <person name="Nwadili C.O."/>
            <person name="Hribova E."/>
            <person name="Parker M."/>
            <person name="Nwogha J."/>
            <person name="Shu S."/>
            <person name="Carlson J."/>
            <person name="Kariba R."/>
            <person name="Muthemba S."/>
            <person name="Knop K."/>
            <person name="Barton G.J."/>
            <person name="Sherwood A.V."/>
            <person name="Lopez-Montes A."/>
            <person name="Asiedu R."/>
            <person name="Jamnadass R."/>
            <person name="Muchugi A."/>
            <person name="Goodstein D."/>
            <person name="Egesi C.N."/>
            <person name="Featherston J."/>
            <person name="Asfaw A."/>
            <person name="Simpson G.G."/>
            <person name="Dolezel J."/>
            <person name="Hendre P.S."/>
            <person name="Van Deynze A."/>
            <person name="Kumar P.L."/>
            <person name="Obidiegwu J.E."/>
            <person name="Bhattacharjee R."/>
            <person name="Rokhsar D.S."/>
        </authorList>
    </citation>
    <scope>NUCLEOTIDE SEQUENCE [LARGE SCALE GENOMIC DNA]</scope>
    <source>
        <strain evidence="2">cv. TDa95/00328</strain>
    </source>
</reference>
<evidence type="ECO:0000313" key="1">
    <source>
        <dbReference type="EMBL" id="KAH7691106.1"/>
    </source>
</evidence>
<organism evidence="1 2">
    <name type="scientific">Dioscorea alata</name>
    <name type="common">Purple yam</name>
    <dbReference type="NCBI Taxonomy" id="55571"/>
    <lineage>
        <taxon>Eukaryota</taxon>
        <taxon>Viridiplantae</taxon>
        <taxon>Streptophyta</taxon>
        <taxon>Embryophyta</taxon>
        <taxon>Tracheophyta</taxon>
        <taxon>Spermatophyta</taxon>
        <taxon>Magnoliopsida</taxon>
        <taxon>Liliopsida</taxon>
        <taxon>Dioscoreales</taxon>
        <taxon>Dioscoreaceae</taxon>
        <taxon>Dioscorea</taxon>
    </lineage>
</organism>
<protein>
    <submittedName>
        <fullName evidence="1">Peptidase S8 subtilisin-related protein</fullName>
        <ecNumber evidence="1">3.4.21.25</ecNumber>
    </submittedName>
</protein>
<name>A0ACB7WSK6_DIOAL</name>
<keyword evidence="1" id="KW-0378">Hydrolase</keyword>
<evidence type="ECO:0000313" key="2">
    <source>
        <dbReference type="Proteomes" id="UP000827976"/>
    </source>
</evidence>
<gene>
    <name evidence="1" type="ORF">IHE45_02G094200</name>
</gene>
<comment type="caution">
    <text evidence="1">The sequence shown here is derived from an EMBL/GenBank/DDBJ whole genome shotgun (WGS) entry which is preliminary data.</text>
</comment>
<dbReference type="Proteomes" id="UP000827976">
    <property type="component" value="Chromosome 2"/>
</dbReference>
<dbReference type="EC" id="3.4.21.25" evidence="1"/>
<proteinExistence type="predicted"/>